<sequence>MKKIVVIEPGYLDYAEEAEVLNLFDPQFTVLPIGTPKTEILNVVKDADAIMVREAIVDAEIIDAASKCKVVVRYGVGVDNIDLNHAKSKGIYVANVPDYGSEDVAEHAISLLVAATRRVVTRDRDVHNGKWGIGQAEPIPRMGGKVLGVVGFGRIARCFAEKASGLGFRSTLVFDPALTLEQAEEAGVTKVDLDTLVQEADFISLHAPLNEHTRHMINANLIGKMKPMAVLVNTSRGGLVDELALFDALKENRIHAAGIDVFETEPVPLENPLLTLNNAICTDHTAWFTEESVVELQHKGAKEVLRVFEGSEPTSWVNP</sequence>
<name>A0ABT4YUT9_9VIBR</name>
<dbReference type="PANTHER" id="PTHR42789:SF1">
    <property type="entry name" value="D-ISOMER SPECIFIC 2-HYDROXYACID DEHYDROGENASE FAMILY PROTEIN (AFU_ORTHOLOGUE AFUA_6G10090)"/>
    <property type="match status" value="1"/>
</dbReference>
<dbReference type="InterPro" id="IPR036291">
    <property type="entry name" value="NAD(P)-bd_dom_sf"/>
</dbReference>
<keyword evidence="2 4" id="KW-0560">Oxidoreductase</keyword>
<dbReference type="CDD" id="cd05299">
    <property type="entry name" value="CtBP_dh"/>
    <property type="match status" value="1"/>
</dbReference>
<reference evidence="7 8" key="1">
    <citation type="submission" date="2023-01" db="EMBL/GenBank/DDBJ databases">
        <title>Vibrio sp. KJ40-1 sp.nov, isolated from marine algae.</title>
        <authorList>
            <person name="Butt M."/>
            <person name="Kim J.M.J."/>
            <person name="Jeon C.O.C."/>
        </authorList>
    </citation>
    <scope>NUCLEOTIDE SEQUENCE [LARGE SCALE GENOMIC DNA]</scope>
    <source>
        <strain evidence="7 8">KJ40-1</strain>
    </source>
</reference>
<dbReference type="PROSITE" id="PS00670">
    <property type="entry name" value="D_2_HYDROXYACID_DH_2"/>
    <property type="match status" value="1"/>
</dbReference>
<evidence type="ECO:0000313" key="7">
    <source>
        <dbReference type="EMBL" id="MDB1125349.1"/>
    </source>
</evidence>
<comment type="similarity">
    <text evidence="1 4">Belongs to the D-isomer specific 2-hydroxyacid dehydrogenase family.</text>
</comment>
<keyword evidence="8" id="KW-1185">Reference proteome</keyword>
<evidence type="ECO:0000256" key="3">
    <source>
        <dbReference type="ARBA" id="ARBA00023027"/>
    </source>
</evidence>
<dbReference type="InterPro" id="IPR006139">
    <property type="entry name" value="D-isomer_2_OHA_DH_cat_dom"/>
</dbReference>
<dbReference type="Pfam" id="PF00389">
    <property type="entry name" value="2-Hacid_dh"/>
    <property type="match status" value="1"/>
</dbReference>
<accession>A0ABT4YUT9</accession>
<dbReference type="SUPFAM" id="SSF51735">
    <property type="entry name" value="NAD(P)-binding Rossmann-fold domains"/>
    <property type="match status" value="1"/>
</dbReference>
<organism evidence="7 8">
    <name type="scientific">Vibrio algarum</name>
    <dbReference type="NCBI Taxonomy" id="3020714"/>
    <lineage>
        <taxon>Bacteria</taxon>
        <taxon>Pseudomonadati</taxon>
        <taxon>Pseudomonadota</taxon>
        <taxon>Gammaproteobacteria</taxon>
        <taxon>Vibrionales</taxon>
        <taxon>Vibrionaceae</taxon>
        <taxon>Vibrio</taxon>
    </lineage>
</organism>
<evidence type="ECO:0000259" key="6">
    <source>
        <dbReference type="Pfam" id="PF02826"/>
    </source>
</evidence>
<dbReference type="InterPro" id="IPR043322">
    <property type="entry name" value="CtBP"/>
</dbReference>
<dbReference type="Pfam" id="PF02826">
    <property type="entry name" value="2-Hacid_dh_C"/>
    <property type="match status" value="1"/>
</dbReference>
<evidence type="ECO:0000256" key="2">
    <source>
        <dbReference type="ARBA" id="ARBA00023002"/>
    </source>
</evidence>
<protein>
    <submittedName>
        <fullName evidence="7">C-terminal binding protein</fullName>
    </submittedName>
</protein>
<dbReference type="EMBL" id="JAQLOI010000003">
    <property type="protein sequence ID" value="MDB1125349.1"/>
    <property type="molecule type" value="Genomic_DNA"/>
</dbReference>
<dbReference type="InterPro" id="IPR050857">
    <property type="entry name" value="D-2-hydroxyacid_DH"/>
</dbReference>
<evidence type="ECO:0000256" key="1">
    <source>
        <dbReference type="ARBA" id="ARBA00005854"/>
    </source>
</evidence>
<dbReference type="Proteomes" id="UP001210678">
    <property type="component" value="Unassembled WGS sequence"/>
</dbReference>
<dbReference type="SUPFAM" id="SSF52283">
    <property type="entry name" value="Formate/glycerate dehydrogenase catalytic domain-like"/>
    <property type="match status" value="1"/>
</dbReference>
<dbReference type="PANTHER" id="PTHR42789">
    <property type="entry name" value="D-ISOMER SPECIFIC 2-HYDROXYACID DEHYDROGENASE FAMILY PROTEIN (AFU_ORTHOLOGUE AFUA_6G10090)"/>
    <property type="match status" value="1"/>
</dbReference>
<keyword evidence="3" id="KW-0520">NAD</keyword>
<proteinExistence type="inferred from homology"/>
<feature type="domain" description="D-isomer specific 2-hydroxyacid dehydrogenase catalytic" evidence="5">
    <location>
        <begin position="27"/>
        <end position="318"/>
    </location>
</feature>
<evidence type="ECO:0000256" key="4">
    <source>
        <dbReference type="RuleBase" id="RU003719"/>
    </source>
</evidence>
<evidence type="ECO:0000313" key="8">
    <source>
        <dbReference type="Proteomes" id="UP001210678"/>
    </source>
</evidence>
<feature type="domain" description="D-isomer specific 2-hydroxyacid dehydrogenase NAD-binding" evidence="6">
    <location>
        <begin position="109"/>
        <end position="286"/>
    </location>
</feature>
<dbReference type="RefSeq" id="WP_272138975.1">
    <property type="nucleotide sequence ID" value="NZ_JAQLOI010000003.1"/>
</dbReference>
<dbReference type="Gene3D" id="3.40.50.720">
    <property type="entry name" value="NAD(P)-binding Rossmann-like Domain"/>
    <property type="match status" value="2"/>
</dbReference>
<dbReference type="InterPro" id="IPR029753">
    <property type="entry name" value="D-isomer_DH_CS"/>
</dbReference>
<dbReference type="InterPro" id="IPR006140">
    <property type="entry name" value="D-isomer_DH_NAD-bd"/>
</dbReference>
<gene>
    <name evidence="7" type="ORF">PGX00_17515</name>
</gene>
<evidence type="ECO:0000259" key="5">
    <source>
        <dbReference type="Pfam" id="PF00389"/>
    </source>
</evidence>
<comment type="caution">
    <text evidence="7">The sequence shown here is derived from an EMBL/GenBank/DDBJ whole genome shotgun (WGS) entry which is preliminary data.</text>
</comment>